<dbReference type="InterPro" id="IPR052338">
    <property type="entry name" value="Transposase_5"/>
</dbReference>
<dbReference type="InterPro" id="IPR009057">
    <property type="entry name" value="Homeodomain-like_sf"/>
</dbReference>
<dbReference type="AlphaFoldDB" id="A0A6A4ZMN6"/>
<name>A0A6A4ZMN6_APHAT</name>
<dbReference type="InterPro" id="IPR025898">
    <property type="entry name" value="Tc3_transposase_DNA-bd_dom"/>
</dbReference>
<accession>A0A6A4ZMN6</accession>
<evidence type="ECO:0008006" key="5">
    <source>
        <dbReference type="Google" id="ProtNLM"/>
    </source>
</evidence>
<gene>
    <name evidence="3" type="ORF">AaE_012585</name>
</gene>
<dbReference type="Proteomes" id="UP000469452">
    <property type="component" value="Unassembled WGS sequence"/>
</dbReference>
<dbReference type="PANTHER" id="PTHR23022:SF129">
    <property type="entry name" value="TRANSPOSABLE ELEMENT TC3 TRANSPOSASE"/>
    <property type="match status" value="1"/>
</dbReference>
<dbReference type="SUPFAM" id="SSF46689">
    <property type="entry name" value="Homeodomain-like"/>
    <property type="match status" value="1"/>
</dbReference>
<dbReference type="GO" id="GO:0003677">
    <property type="term" value="F:DNA binding"/>
    <property type="evidence" value="ECO:0007669"/>
    <property type="project" value="InterPro"/>
</dbReference>
<evidence type="ECO:0000313" key="3">
    <source>
        <dbReference type="EMBL" id="KAF0710331.1"/>
    </source>
</evidence>
<reference evidence="3 4" key="1">
    <citation type="submission" date="2019-06" db="EMBL/GenBank/DDBJ databases">
        <title>Genomics analysis of Aphanomyces spp. identifies a new class of oomycete effector associated with host adaptation.</title>
        <authorList>
            <person name="Gaulin E."/>
        </authorList>
    </citation>
    <scope>NUCLEOTIDE SEQUENCE [LARGE SCALE GENOMIC DNA]</scope>
    <source>
        <strain evidence="3 4">E</strain>
    </source>
</reference>
<feature type="domain" description="Tc1-like transposase DDE" evidence="2">
    <location>
        <begin position="161"/>
        <end position="274"/>
    </location>
</feature>
<evidence type="ECO:0000313" key="4">
    <source>
        <dbReference type="Proteomes" id="UP000469452"/>
    </source>
</evidence>
<dbReference type="EMBL" id="VJMI01018554">
    <property type="protein sequence ID" value="KAF0710331.1"/>
    <property type="molecule type" value="Genomic_DNA"/>
</dbReference>
<dbReference type="Pfam" id="PF11427">
    <property type="entry name" value="HTH_Tnp_Tc3_1"/>
    <property type="match status" value="1"/>
</dbReference>
<dbReference type="Gene3D" id="1.10.10.60">
    <property type="entry name" value="Homeodomain-like"/>
    <property type="match status" value="1"/>
</dbReference>
<evidence type="ECO:0000259" key="1">
    <source>
        <dbReference type="Pfam" id="PF11427"/>
    </source>
</evidence>
<comment type="caution">
    <text evidence="3">The sequence shown here is derived from an EMBL/GenBank/DDBJ whole genome shotgun (WGS) entry which is preliminary data.</text>
</comment>
<dbReference type="VEuPathDB" id="FungiDB:H257_14797"/>
<organism evidence="3 4">
    <name type="scientific">Aphanomyces astaci</name>
    <name type="common">Crayfish plague agent</name>
    <dbReference type="NCBI Taxonomy" id="112090"/>
    <lineage>
        <taxon>Eukaryota</taxon>
        <taxon>Sar</taxon>
        <taxon>Stramenopiles</taxon>
        <taxon>Oomycota</taxon>
        <taxon>Saprolegniomycetes</taxon>
        <taxon>Saprolegniales</taxon>
        <taxon>Verrucalvaceae</taxon>
        <taxon>Aphanomyces</taxon>
    </lineage>
</organism>
<sequence>MGRASQLTEHEQGSALAFQQAGWSVKRTAATLGRSRNVIASFLQSPDNYGKKYKGRQSSKVTDRARRQIIKHASTTGCSARQLQLHLPMDASLRTYQRILHRAEFLQYTKRQHTPKLQQRHKNDRLSYAETNLTNTTVWEDVVWSDEKKFNLDGPDGFHGGGSCMIWGGFSSMGKTELAFLEGAQTADKYIDTLSDYLLPFGHEMYGGRFVFMQDNASIHRARVVTEFLDEQDIMVFDHPALSPDLNPIENVWGVLAREVYLNGKQFGSVDELKAAIKREWAKISQDYLLKLIKSMPKRCVHVIQAKGGKTKY</sequence>
<dbReference type="Pfam" id="PF13358">
    <property type="entry name" value="DDE_3"/>
    <property type="match status" value="1"/>
</dbReference>
<evidence type="ECO:0000259" key="2">
    <source>
        <dbReference type="Pfam" id="PF13358"/>
    </source>
</evidence>
<dbReference type="InterPro" id="IPR038717">
    <property type="entry name" value="Tc1-like_DDE_dom"/>
</dbReference>
<dbReference type="PANTHER" id="PTHR23022">
    <property type="entry name" value="TRANSPOSABLE ELEMENT-RELATED"/>
    <property type="match status" value="1"/>
</dbReference>
<proteinExistence type="predicted"/>
<dbReference type="InterPro" id="IPR036397">
    <property type="entry name" value="RNaseH_sf"/>
</dbReference>
<dbReference type="Gene3D" id="3.30.420.10">
    <property type="entry name" value="Ribonuclease H-like superfamily/Ribonuclease H"/>
    <property type="match status" value="1"/>
</dbReference>
<protein>
    <recommendedName>
        <fullName evidence="5">Tc1-like transposase DDE domain-containing protein</fullName>
    </recommendedName>
</protein>
<feature type="domain" description="Tc3 transposase DNA binding" evidence="1">
    <location>
        <begin position="3"/>
        <end position="50"/>
    </location>
</feature>